<comment type="caution">
    <text evidence="1">The sequence shown here is derived from an EMBL/GenBank/DDBJ whole genome shotgun (WGS) entry which is preliminary data.</text>
</comment>
<sequence>MVWHVLDEAAAKGHVDIVELAFGYAKEESYSGPRSSLAMSSAIAGEHIDIVRLLLCSESFDWDNKEENFAEAVKLEQTEIADLIFEEDSRDSHGEHMLLRLAYDGPTNAVEYLYRKGHDGPDLIGRAFVEAACNIDTVDFLLATGRVSSTYFDKALKAATENGSLEAVQNLYNKGRASTQALNKALEEGGIDIVKFFLSY</sequence>
<evidence type="ECO:0000313" key="1">
    <source>
        <dbReference type="EMBL" id="OWY99137.1"/>
    </source>
</evidence>
<dbReference type="PANTHER" id="PTHR46586">
    <property type="entry name" value="ANKYRIN REPEAT-CONTAINING PROTEIN"/>
    <property type="match status" value="1"/>
</dbReference>
<evidence type="ECO:0000313" key="2">
    <source>
        <dbReference type="Proteomes" id="UP000198211"/>
    </source>
</evidence>
<reference evidence="2" key="1">
    <citation type="submission" date="2017-03" db="EMBL/GenBank/DDBJ databases">
        <title>Phytopthora megakarya and P. palmivora, two closely related causual agents of cacao black pod achieved similar genome size and gene model numbers by different mechanisms.</title>
        <authorList>
            <person name="Ali S."/>
            <person name="Shao J."/>
            <person name="Larry D.J."/>
            <person name="Kronmiller B."/>
            <person name="Shen D."/>
            <person name="Strem M.D."/>
            <person name="Melnick R.L."/>
            <person name="Guiltinan M.J."/>
            <person name="Tyler B.M."/>
            <person name="Meinhardt L.W."/>
            <person name="Bailey B.A."/>
        </authorList>
    </citation>
    <scope>NUCLEOTIDE SEQUENCE [LARGE SCALE GENOMIC DNA]</scope>
    <source>
        <strain evidence="2">zdho120</strain>
    </source>
</reference>
<dbReference type="InterPro" id="IPR052050">
    <property type="entry name" value="SecEffector_AnkRepeat"/>
</dbReference>
<organism evidence="1 2">
    <name type="scientific">Phytophthora megakarya</name>
    <dbReference type="NCBI Taxonomy" id="4795"/>
    <lineage>
        <taxon>Eukaryota</taxon>
        <taxon>Sar</taxon>
        <taxon>Stramenopiles</taxon>
        <taxon>Oomycota</taxon>
        <taxon>Peronosporomycetes</taxon>
        <taxon>Peronosporales</taxon>
        <taxon>Peronosporaceae</taxon>
        <taxon>Phytophthora</taxon>
    </lineage>
</organism>
<dbReference type="OrthoDB" id="95220at2759"/>
<dbReference type="STRING" id="4795.A0A225V2F1"/>
<protein>
    <submittedName>
        <fullName evidence="1">Uncharacterized protein</fullName>
    </submittedName>
</protein>
<dbReference type="PANTHER" id="PTHR46586:SF3">
    <property type="entry name" value="ANKYRIN REPEAT-CONTAINING PROTEIN"/>
    <property type="match status" value="1"/>
</dbReference>
<dbReference type="InterPro" id="IPR036770">
    <property type="entry name" value="Ankyrin_rpt-contain_sf"/>
</dbReference>
<dbReference type="SUPFAM" id="SSF48403">
    <property type="entry name" value="Ankyrin repeat"/>
    <property type="match status" value="1"/>
</dbReference>
<dbReference type="EMBL" id="NBNE01008761">
    <property type="protein sequence ID" value="OWY99137.1"/>
    <property type="molecule type" value="Genomic_DNA"/>
</dbReference>
<gene>
    <name evidence="1" type="ORF">PHMEG_00029919</name>
</gene>
<dbReference type="AlphaFoldDB" id="A0A225V2F1"/>
<dbReference type="Gene3D" id="1.25.40.20">
    <property type="entry name" value="Ankyrin repeat-containing domain"/>
    <property type="match status" value="1"/>
</dbReference>
<dbReference type="Proteomes" id="UP000198211">
    <property type="component" value="Unassembled WGS sequence"/>
</dbReference>
<accession>A0A225V2F1</accession>
<name>A0A225V2F1_9STRA</name>
<proteinExistence type="predicted"/>
<keyword evidence="2" id="KW-1185">Reference proteome</keyword>